<dbReference type="PIRSF" id="PIRSF026534">
    <property type="entry name" value="Endo_alpha-L-arabinosidase"/>
    <property type="match status" value="1"/>
</dbReference>
<evidence type="ECO:0000256" key="7">
    <source>
        <dbReference type="PIRNR" id="PIRNR026534"/>
    </source>
</evidence>
<comment type="pathway">
    <text evidence="2 7">Glycan metabolism; L-arabinan degradation.</text>
</comment>
<comment type="catalytic activity">
    <reaction evidence="1 7">
        <text>Endohydrolysis of (1-&gt;5)-alpha-arabinofuranosidic linkages in (1-&gt;5)-arabinans.</text>
        <dbReference type="EC" id="3.2.1.99"/>
    </reaction>
</comment>
<evidence type="ECO:0000256" key="6">
    <source>
        <dbReference type="ARBA" id="ARBA00023295"/>
    </source>
</evidence>
<dbReference type="GO" id="GO:0005975">
    <property type="term" value="P:carbohydrate metabolic process"/>
    <property type="evidence" value="ECO:0007669"/>
    <property type="project" value="InterPro"/>
</dbReference>
<dbReference type="InterPro" id="IPR023296">
    <property type="entry name" value="Glyco_hydro_beta-prop_sf"/>
</dbReference>
<keyword evidence="10" id="KW-1133">Transmembrane helix</keyword>
<dbReference type="EC" id="3.2.1.99" evidence="4 7"/>
<evidence type="ECO:0000256" key="10">
    <source>
        <dbReference type="SAM" id="Phobius"/>
    </source>
</evidence>
<dbReference type="Proteomes" id="UP000777438">
    <property type="component" value="Unassembled WGS sequence"/>
</dbReference>
<proteinExistence type="inferred from homology"/>
<keyword evidence="5 7" id="KW-0378">Hydrolase</keyword>
<dbReference type="InterPro" id="IPR016840">
    <property type="entry name" value="Glyco_hydro_43_endo_a_Ara-ase"/>
</dbReference>
<dbReference type="EMBL" id="JAGPYM010000031">
    <property type="protein sequence ID" value="KAH6877132.1"/>
    <property type="molecule type" value="Genomic_DNA"/>
</dbReference>
<sequence>MVTFQGVLFVLISPQCFLLFLAISGDSNLTNFTNFVCFYVFIMKIWNLFKSLLPLALLATEASGYADPGSCSGQCWSHDPSVVRRTSDGVYFRFETGSLIGIWKASALTGPWVYQGAAIPAGSSIDLAGNDDLWAPDVQKVGDQYVLYYTVSTFGSQNSAIGYATSSTMEYGSWTDHGATGVKSDSSKAYNAIDANLIADQSGNYYMNFGSFWGDIYQAKMNSAATKVAGSAYQIAFNSTGSQALEGSFMYYRSGYYYLLFSSGTCCGYNTALPAQGEEYKIFVCRSTSVSGPFVDKTGKSCVSGNGGTLLLASHGNVYGPGGQGMFADPTHGTVLYYHYADKTIGLADSQYQFGWNTVTWSSGWPSV</sequence>
<keyword evidence="10" id="KW-0472">Membrane</keyword>
<dbReference type="InterPro" id="IPR006710">
    <property type="entry name" value="Glyco_hydro_43"/>
</dbReference>
<dbReference type="InterPro" id="IPR050727">
    <property type="entry name" value="GH43_arabinanases"/>
</dbReference>
<evidence type="ECO:0000256" key="5">
    <source>
        <dbReference type="ARBA" id="ARBA00022801"/>
    </source>
</evidence>
<dbReference type="OrthoDB" id="195678at2759"/>
<reference evidence="11 12" key="1">
    <citation type="journal article" date="2021" name="Nat. Commun.">
        <title>Genetic determinants of endophytism in the Arabidopsis root mycobiome.</title>
        <authorList>
            <person name="Mesny F."/>
            <person name="Miyauchi S."/>
            <person name="Thiergart T."/>
            <person name="Pickel B."/>
            <person name="Atanasova L."/>
            <person name="Karlsson M."/>
            <person name="Huettel B."/>
            <person name="Barry K.W."/>
            <person name="Haridas S."/>
            <person name="Chen C."/>
            <person name="Bauer D."/>
            <person name="Andreopoulos W."/>
            <person name="Pangilinan J."/>
            <person name="LaButti K."/>
            <person name="Riley R."/>
            <person name="Lipzen A."/>
            <person name="Clum A."/>
            <person name="Drula E."/>
            <person name="Henrissat B."/>
            <person name="Kohler A."/>
            <person name="Grigoriev I.V."/>
            <person name="Martin F.M."/>
            <person name="Hacquard S."/>
        </authorList>
    </citation>
    <scope>NUCLEOTIDE SEQUENCE [LARGE SCALE GENOMIC DNA]</scope>
    <source>
        <strain evidence="11 12">MPI-CAGE-CH-0241</strain>
    </source>
</reference>
<gene>
    <name evidence="11" type="ORF">B0T10DRAFT_497088</name>
</gene>
<organism evidence="11 12">
    <name type="scientific">Thelonectria olida</name>
    <dbReference type="NCBI Taxonomy" id="1576542"/>
    <lineage>
        <taxon>Eukaryota</taxon>
        <taxon>Fungi</taxon>
        <taxon>Dikarya</taxon>
        <taxon>Ascomycota</taxon>
        <taxon>Pezizomycotina</taxon>
        <taxon>Sordariomycetes</taxon>
        <taxon>Hypocreomycetidae</taxon>
        <taxon>Hypocreales</taxon>
        <taxon>Nectriaceae</taxon>
        <taxon>Thelonectria</taxon>
    </lineage>
</organism>
<name>A0A9P8VUE4_9HYPO</name>
<accession>A0A9P8VUE4</accession>
<dbReference type="AlphaFoldDB" id="A0A9P8VUE4"/>
<dbReference type="PANTHER" id="PTHR43301">
    <property type="entry name" value="ARABINAN ENDO-1,5-ALPHA-L-ARABINOSIDASE"/>
    <property type="match status" value="1"/>
</dbReference>
<dbReference type="SUPFAM" id="SSF75005">
    <property type="entry name" value="Arabinanase/levansucrase/invertase"/>
    <property type="match status" value="1"/>
</dbReference>
<evidence type="ECO:0000313" key="12">
    <source>
        <dbReference type="Proteomes" id="UP000777438"/>
    </source>
</evidence>
<dbReference type="PANTHER" id="PTHR43301:SF3">
    <property type="entry name" value="ARABINAN ENDO-1,5-ALPHA-L-ARABINOSIDASE A-RELATED"/>
    <property type="match status" value="1"/>
</dbReference>
<comment type="similarity">
    <text evidence="3 7">Belongs to the glycosyl hydrolase 43 family.</text>
</comment>
<evidence type="ECO:0000256" key="4">
    <source>
        <dbReference type="ARBA" id="ARBA00012586"/>
    </source>
</evidence>
<feature type="active site" description="Proton donor" evidence="8">
    <location>
        <position position="246"/>
    </location>
</feature>
<protein>
    <recommendedName>
        <fullName evidence="4 7">Arabinan endo-1,5-alpha-L-arabinosidase</fullName>
        <ecNumber evidence="4 7">3.2.1.99</ecNumber>
    </recommendedName>
</protein>
<keyword evidence="12" id="KW-1185">Reference proteome</keyword>
<evidence type="ECO:0000256" key="3">
    <source>
        <dbReference type="ARBA" id="ARBA00009865"/>
    </source>
</evidence>
<evidence type="ECO:0000256" key="2">
    <source>
        <dbReference type="ARBA" id="ARBA00004834"/>
    </source>
</evidence>
<keyword evidence="6 7" id="KW-0326">Glycosidase</keyword>
<evidence type="ECO:0000256" key="9">
    <source>
        <dbReference type="PIRSR" id="PIRSR606710-2"/>
    </source>
</evidence>
<evidence type="ECO:0000256" key="8">
    <source>
        <dbReference type="PIRSR" id="PIRSR606710-1"/>
    </source>
</evidence>
<dbReference type="Gene3D" id="2.115.10.20">
    <property type="entry name" value="Glycosyl hydrolase domain, family 43"/>
    <property type="match status" value="1"/>
</dbReference>
<dbReference type="CDD" id="cd18831">
    <property type="entry name" value="GH43_AnAbnA-like"/>
    <property type="match status" value="1"/>
</dbReference>
<comment type="caution">
    <text evidence="11">The sequence shown here is derived from an EMBL/GenBank/DDBJ whole genome shotgun (WGS) entry which is preliminary data.</text>
</comment>
<dbReference type="GO" id="GO:0046558">
    <property type="term" value="F:arabinan endo-1,5-alpha-L-arabinosidase activity"/>
    <property type="evidence" value="ECO:0007669"/>
    <property type="project" value="UniProtKB-EC"/>
</dbReference>
<dbReference type="Pfam" id="PF04616">
    <property type="entry name" value="Glyco_hydro_43"/>
    <property type="match status" value="1"/>
</dbReference>
<evidence type="ECO:0000313" key="11">
    <source>
        <dbReference type="EMBL" id="KAH6877132.1"/>
    </source>
</evidence>
<evidence type="ECO:0000256" key="1">
    <source>
        <dbReference type="ARBA" id="ARBA00000375"/>
    </source>
</evidence>
<feature type="transmembrane region" description="Helical" evidence="10">
    <location>
        <begin position="31"/>
        <end position="49"/>
    </location>
</feature>
<feature type="active site" description="Proton acceptor" evidence="8">
    <location>
        <position position="79"/>
    </location>
</feature>
<feature type="transmembrane region" description="Helical" evidence="10">
    <location>
        <begin position="7"/>
        <end position="25"/>
    </location>
</feature>
<feature type="site" description="Important for catalytic activity, responsible for pKa modulation of the active site Glu and correct orientation of both the proton donor and substrate" evidence="9">
    <location>
        <position position="194"/>
    </location>
</feature>
<keyword evidence="10" id="KW-0812">Transmembrane</keyword>